<reference evidence="7" key="1">
    <citation type="submission" date="2018-07" db="EMBL/GenBank/DDBJ databases">
        <authorList>
            <person name="Ashton P.M."/>
            <person name="Dallman T."/>
            <person name="Nair S."/>
            <person name="De Pinna E."/>
            <person name="Peters T."/>
            <person name="Grant K."/>
        </authorList>
    </citation>
    <scope>NUCLEOTIDE SEQUENCE [LARGE SCALE GENOMIC DNA]</scope>
    <source>
        <strain evidence="7">157339</strain>
    </source>
</reference>
<evidence type="ECO:0000259" key="3">
    <source>
        <dbReference type="Pfam" id="PF03050"/>
    </source>
</evidence>
<feature type="region of interest" description="Disordered" evidence="2">
    <location>
        <begin position="109"/>
        <end position="128"/>
    </location>
</feature>
<dbReference type="Pfam" id="PF13007">
    <property type="entry name" value="LZ_Tnp_IS66"/>
    <property type="match status" value="1"/>
</dbReference>
<dbReference type="Pfam" id="PF13005">
    <property type="entry name" value="zf-IS66"/>
    <property type="match status" value="1"/>
</dbReference>
<comment type="caution">
    <text evidence="7">The sequence shown here is derived from an EMBL/GenBank/DDBJ whole genome shotgun (WGS) entry which is preliminary data.</text>
</comment>
<evidence type="ECO:0000313" key="7">
    <source>
        <dbReference type="EMBL" id="MLV00395.1"/>
    </source>
</evidence>
<evidence type="ECO:0000259" key="5">
    <source>
        <dbReference type="Pfam" id="PF13007"/>
    </source>
</evidence>
<protein>
    <submittedName>
        <fullName evidence="7">IS66 family transposase</fullName>
    </submittedName>
</protein>
<evidence type="ECO:0000256" key="1">
    <source>
        <dbReference type="SAM" id="Coils"/>
    </source>
</evidence>
<evidence type="ECO:0000256" key="2">
    <source>
        <dbReference type="SAM" id="MobiDB-lite"/>
    </source>
</evidence>
<dbReference type="InterPro" id="IPR039552">
    <property type="entry name" value="IS66_C"/>
</dbReference>
<evidence type="ECO:0000259" key="4">
    <source>
        <dbReference type="Pfam" id="PF13005"/>
    </source>
</evidence>
<feature type="domain" description="Transposase IS66 C-terminal" evidence="6">
    <location>
        <begin position="493"/>
        <end position="529"/>
    </location>
</feature>
<name>A0A3R0X7Z3_SALET</name>
<feature type="domain" description="Transposase IS66 central" evidence="3">
    <location>
        <begin position="203"/>
        <end position="486"/>
    </location>
</feature>
<dbReference type="InterPro" id="IPR004291">
    <property type="entry name" value="Transposase_IS66_central"/>
</dbReference>
<dbReference type="PANTHER" id="PTHR33678">
    <property type="entry name" value="BLL1576 PROTEIN"/>
    <property type="match status" value="1"/>
</dbReference>
<feature type="domain" description="Transposase IS66 zinc-finger binding" evidence="4">
    <location>
        <begin position="145"/>
        <end position="187"/>
    </location>
</feature>
<sequence length="537" mass="60534">MNICTGSGILSGMDISALNTTNDIEKLRAMALAMVQKLMSENAADKVEQERELLAKNQRIQLLEEMLKLVRQQRFGKKCETLAGMQRSLFEEDVDADIAALTAHLDKLLPQSPEEDEKAPRSRPVRRPLPAHLPRVEKIIRPDTDHCPECDEPLHHIRDAMSEKLEYIPAHFVVNRYIRPQYSCPCCQKVFSGEMPAHILPKSAVEPSVIAQVVISKHCDHQPLYRQRPIFARSDVDLSVSSMADMVGAAGAALSPLAALLHRELLSRPVVHADETTLKILDTKKGGKSCSGYLWAYVSGERSGSQIVCFDCRPGRGHQYPENWLQGWSGTLVVDGYKAYRTLANNVPEITLAGCWVHTRRGFADLYKISKDPRAAIAVKKIAGLYRLEKKISSRPVEKIRQWRQRYARPILEDLWLWLEEQEPKCSPGRALHKAIVYALSHRVELSRFLEDGAVPLDNNVCERAIKNVVLGRKSWLFAGSQMAGERAAQIMSLLETAKRNGLEPHAWLTNVLKRLPSWPEDRLDELLPLPGFVFSD</sequence>
<organism evidence="7">
    <name type="scientific">Salmonella enterica I</name>
    <dbReference type="NCBI Taxonomy" id="59201"/>
    <lineage>
        <taxon>Bacteria</taxon>
        <taxon>Pseudomonadati</taxon>
        <taxon>Pseudomonadota</taxon>
        <taxon>Gammaproteobacteria</taxon>
        <taxon>Enterobacterales</taxon>
        <taxon>Enterobacteriaceae</taxon>
        <taxon>Salmonella</taxon>
    </lineage>
</organism>
<dbReference type="PANTHER" id="PTHR33678:SF1">
    <property type="entry name" value="BLL1576 PROTEIN"/>
    <property type="match status" value="1"/>
</dbReference>
<keyword evidence="1" id="KW-0175">Coiled coil</keyword>
<dbReference type="EMBL" id="RVHM01000113">
    <property type="protein sequence ID" value="MLV00395.1"/>
    <property type="molecule type" value="Genomic_DNA"/>
</dbReference>
<dbReference type="NCBIfam" id="NF033517">
    <property type="entry name" value="transpos_IS66"/>
    <property type="match status" value="1"/>
</dbReference>
<evidence type="ECO:0000259" key="6">
    <source>
        <dbReference type="Pfam" id="PF13817"/>
    </source>
</evidence>
<dbReference type="Pfam" id="PF03050">
    <property type="entry name" value="DDE_Tnp_IS66"/>
    <property type="match status" value="1"/>
</dbReference>
<feature type="domain" description="Transposase TnpC homeodomain" evidence="5">
    <location>
        <begin position="63"/>
        <end position="137"/>
    </location>
</feature>
<proteinExistence type="predicted"/>
<dbReference type="InterPro" id="IPR052344">
    <property type="entry name" value="Transposase-related"/>
</dbReference>
<dbReference type="AlphaFoldDB" id="A0A3R0X7Z3"/>
<accession>A0A3R0X7Z3</accession>
<dbReference type="Proteomes" id="UP000885374">
    <property type="component" value="Unassembled WGS sequence"/>
</dbReference>
<dbReference type="Pfam" id="PF13817">
    <property type="entry name" value="DDE_Tnp_IS66_C"/>
    <property type="match status" value="1"/>
</dbReference>
<dbReference type="InterPro" id="IPR024474">
    <property type="entry name" value="Znf_dom_IS66"/>
</dbReference>
<dbReference type="InterPro" id="IPR024463">
    <property type="entry name" value="Transposase_TnpC_homeodom"/>
</dbReference>
<feature type="coiled-coil region" evidence="1">
    <location>
        <begin position="46"/>
        <end position="73"/>
    </location>
</feature>
<gene>
    <name evidence="7" type="ORF">DRU74_27710</name>
</gene>